<feature type="region of interest" description="Disordered" evidence="1">
    <location>
        <begin position="229"/>
        <end position="294"/>
    </location>
</feature>
<keyword evidence="2" id="KW-0472">Membrane</keyword>
<organism evidence="4 5">
    <name type="scientific">Cristinia sonorae</name>
    <dbReference type="NCBI Taxonomy" id="1940300"/>
    <lineage>
        <taxon>Eukaryota</taxon>
        <taxon>Fungi</taxon>
        <taxon>Dikarya</taxon>
        <taxon>Basidiomycota</taxon>
        <taxon>Agaricomycotina</taxon>
        <taxon>Agaricomycetes</taxon>
        <taxon>Agaricomycetidae</taxon>
        <taxon>Agaricales</taxon>
        <taxon>Pleurotineae</taxon>
        <taxon>Stephanosporaceae</taxon>
        <taxon>Cristinia</taxon>
    </lineage>
</organism>
<feature type="compositionally biased region" description="Polar residues" evidence="1">
    <location>
        <begin position="274"/>
        <end position="290"/>
    </location>
</feature>
<evidence type="ECO:0000256" key="1">
    <source>
        <dbReference type="SAM" id="MobiDB-lite"/>
    </source>
</evidence>
<feature type="signal peptide" evidence="3">
    <location>
        <begin position="1"/>
        <end position="19"/>
    </location>
</feature>
<proteinExistence type="predicted"/>
<feature type="compositionally biased region" description="Low complexity" evidence="1">
    <location>
        <begin position="371"/>
        <end position="380"/>
    </location>
</feature>
<keyword evidence="3" id="KW-0732">Signal</keyword>
<feature type="compositionally biased region" description="Low complexity" evidence="1">
    <location>
        <begin position="232"/>
        <end position="273"/>
    </location>
</feature>
<keyword evidence="2" id="KW-0812">Transmembrane</keyword>
<evidence type="ECO:0008006" key="6">
    <source>
        <dbReference type="Google" id="ProtNLM"/>
    </source>
</evidence>
<evidence type="ECO:0000313" key="5">
    <source>
        <dbReference type="Proteomes" id="UP000813824"/>
    </source>
</evidence>
<protein>
    <recommendedName>
        <fullName evidence="6">Mid2 domain-containing protein</fullName>
    </recommendedName>
</protein>
<evidence type="ECO:0000313" key="4">
    <source>
        <dbReference type="EMBL" id="KAH8081997.1"/>
    </source>
</evidence>
<comment type="caution">
    <text evidence="4">The sequence shown here is derived from an EMBL/GenBank/DDBJ whole genome shotgun (WGS) entry which is preliminary data.</text>
</comment>
<accession>A0A8K0UFE8</accession>
<keyword evidence="5" id="KW-1185">Reference proteome</keyword>
<dbReference type="EMBL" id="JAEVFJ010000051">
    <property type="protein sequence ID" value="KAH8081997.1"/>
    <property type="molecule type" value="Genomic_DNA"/>
</dbReference>
<dbReference type="Proteomes" id="UP000813824">
    <property type="component" value="Unassembled WGS sequence"/>
</dbReference>
<gene>
    <name evidence="4" type="ORF">BXZ70DRAFT_631189</name>
</gene>
<feature type="region of interest" description="Disordered" evidence="1">
    <location>
        <begin position="371"/>
        <end position="433"/>
    </location>
</feature>
<keyword evidence="2" id="KW-1133">Transmembrane helix</keyword>
<evidence type="ECO:0000256" key="3">
    <source>
        <dbReference type="SAM" id="SignalP"/>
    </source>
</evidence>
<evidence type="ECO:0000256" key="2">
    <source>
        <dbReference type="SAM" id="Phobius"/>
    </source>
</evidence>
<name>A0A8K0UFE8_9AGAR</name>
<feature type="chain" id="PRO_5035448288" description="Mid2 domain-containing protein" evidence="3">
    <location>
        <begin position="20"/>
        <end position="433"/>
    </location>
</feature>
<feature type="transmembrane region" description="Helical" evidence="2">
    <location>
        <begin position="301"/>
        <end position="326"/>
    </location>
</feature>
<dbReference type="AlphaFoldDB" id="A0A8K0UFE8"/>
<reference evidence="4" key="1">
    <citation type="journal article" date="2021" name="New Phytol.">
        <title>Evolutionary innovations through gain and loss of genes in the ectomycorrhizal Boletales.</title>
        <authorList>
            <person name="Wu G."/>
            <person name="Miyauchi S."/>
            <person name="Morin E."/>
            <person name="Kuo A."/>
            <person name="Drula E."/>
            <person name="Varga T."/>
            <person name="Kohler A."/>
            <person name="Feng B."/>
            <person name="Cao Y."/>
            <person name="Lipzen A."/>
            <person name="Daum C."/>
            <person name="Hundley H."/>
            <person name="Pangilinan J."/>
            <person name="Johnson J."/>
            <person name="Barry K."/>
            <person name="LaButti K."/>
            <person name="Ng V."/>
            <person name="Ahrendt S."/>
            <person name="Min B."/>
            <person name="Choi I.G."/>
            <person name="Park H."/>
            <person name="Plett J.M."/>
            <person name="Magnuson J."/>
            <person name="Spatafora J.W."/>
            <person name="Nagy L.G."/>
            <person name="Henrissat B."/>
            <person name="Grigoriev I.V."/>
            <person name="Yang Z.L."/>
            <person name="Xu J."/>
            <person name="Martin F.M."/>
        </authorList>
    </citation>
    <scope>NUCLEOTIDE SEQUENCE</scope>
    <source>
        <strain evidence="4">KKN 215</strain>
    </source>
</reference>
<dbReference type="OrthoDB" id="2591431at2759"/>
<sequence>MRFALLLLQVLSFAFVALGWQWEFNTGALQCENLQMGLLLVPDKGTPPWSLLFVPTGSESQLRRAPVFTLNFPDERNKSQDVLLRYPTGTEFVVVGSDGAGFGTGGTSSLQTVLEHDGTDTCLSFLPPPFQWGLTVHIAGSCVAVEMSWNLNAVVGQPSFLGIVPSGKSFQIPRQMRDTRSGFFWRPDLPTDTTLFVVAGDERGPGSGGVRRLDMSQFPAPAAGVSCDNAFSTTSSQTGSSTQPSSAGGSTSSTSSPSPTKTGGTTGGTNTRTDSNPPGQPTETGGQNDDVNTDPKSKKNLGLIIGLVVAGVVGFIIIGLVAWYFWRRSETRAQVIDLTDDHIVGTYDSPLPEIYTPYPYMTQVVASSSSGNVTRSSGRNILTKSPPTEPVTVPILQHQDSGIQPAPRSDAGETRLEELPPAYSDIGSRRPRK</sequence>